<dbReference type="PANTHER" id="PTHR30309:SF0">
    <property type="entry name" value="GLYCEROL-3-PHOSPHATE ACYLTRANSFERASE-RELATED"/>
    <property type="match status" value="1"/>
</dbReference>
<protein>
    <recommendedName>
        <fullName evidence="10">Glycerol-3-phosphate acyltransferase</fullName>
    </recommendedName>
    <alternativeName>
        <fullName evidence="10">Acyl-PO4 G3P acyltransferase</fullName>
    </alternativeName>
    <alternativeName>
        <fullName evidence="10">Acyl-phosphate--glycerol-3-phosphate acyltransferase</fullName>
    </alternativeName>
    <alternativeName>
        <fullName evidence="10">G3P acyltransferase</fullName>
        <shortName evidence="10">GPAT</shortName>
        <ecNumber evidence="10">2.3.1.275</ecNumber>
    </alternativeName>
    <alternativeName>
        <fullName evidence="10">Lysophosphatidic acid synthase</fullName>
        <shortName evidence="10">LPA synthase</shortName>
    </alternativeName>
</protein>
<keyword evidence="3 10" id="KW-0808">Transferase</keyword>
<accession>A0A6C1B7Z9</accession>
<keyword evidence="6 10" id="KW-0443">Lipid metabolism</keyword>
<dbReference type="EC" id="2.3.1.275" evidence="10"/>
<name>A0A6C1B7Z9_9RHOO</name>
<dbReference type="Pfam" id="PF02660">
    <property type="entry name" value="G3P_acyltransf"/>
    <property type="match status" value="1"/>
</dbReference>
<evidence type="ECO:0000256" key="10">
    <source>
        <dbReference type="HAMAP-Rule" id="MF_01043"/>
    </source>
</evidence>
<evidence type="ECO:0000256" key="5">
    <source>
        <dbReference type="ARBA" id="ARBA00022989"/>
    </source>
</evidence>
<feature type="transmembrane region" description="Helical" evidence="10">
    <location>
        <begin position="109"/>
        <end position="133"/>
    </location>
</feature>
<dbReference type="InterPro" id="IPR003811">
    <property type="entry name" value="G3P_acylTferase_PlsY"/>
</dbReference>
<comment type="function">
    <text evidence="10">Catalyzes the transfer of an acyl group from acyl-phosphate (acyl-PO(4)) to glycerol-3-phosphate (G3P) to form lysophosphatidic acid (LPA). This enzyme utilizes acyl-phosphate as fatty acyl donor, but not acyl-CoA or acyl-ACP.</text>
</comment>
<gene>
    <name evidence="10 11" type="primary">plsY</name>
    <name evidence="11" type="ORF">G3580_15740</name>
</gene>
<evidence type="ECO:0000256" key="3">
    <source>
        <dbReference type="ARBA" id="ARBA00022679"/>
    </source>
</evidence>
<comment type="pathway">
    <text evidence="10">Lipid metabolism; phospholipid metabolism.</text>
</comment>
<dbReference type="GO" id="GO:0005886">
    <property type="term" value="C:plasma membrane"/>
    <property type="evidence" value="ECO:0007669"/>
    <property type="project" value="UniProtKB-SubCell"/>
</dbReference>
<comment type="catalytic activity">
    <reaction evidence="10">
        <text>an acyl phosphate + sn-glycerol 3-phosphate = a 1-acyl-sn-glycero-3-phosphate + phosphate</text>
        <dbReference type="Rhea" id="RHEA:34075"/>
        <dbReference type="ChEBI" id="CHEBI:43474"/>
        <dbReference type="ChEBI" id="CHEBI:57597"/>
        <dbReference type="ChEBI" id="CHEBI:57970"/>
        <dbReference type="ChEBI" id="CHEBI:59918"/>
        <dbReference type="EC" id="2.3.1.275"/>
    </reaction>
</comment>
<keyword evidence="12" id="KW-1185">Reference proteome</keyword>
<dbReference type="UniPathway" id="UPA00085"/>
<keyword evidence="5 10" id="KW-1133">Transmembrane helix</keyword>
<keyword evidence="2 10" id="KW-0444">Lipid biosynthesis</keyword>
<keyword evidence="1 10" id="KW-1003">Cell membrane</keyword>
<keyword evidence="4 10" id="KW-0812">Transmembrane</keyword>
<evidence type="ECO:0000256" key="4">
    <source>
        <dbReference type="ARBA" id="ARBA00022692"/>
    </source>
</evidence>
<dbReference type="KEGG" id="azq:G3580_15740"/>
<feature type="transmembrane region" description="Helical" evidence="10">
    <location>
        <begin position="145"/>
        <end position="178"/>
    </location>
</feature>
<dbReference type="AlphaFoldDB" id="A0A6C1B7Z9"/>
<reference evidence="11 12" key="1">
    <citation type="submission" date="2020-02" db="EMBL/GenBank/DDBJ databases">
        <title>Nitrogenibacter mangrovi gen. nov., sp. nov. isolated from mangrove sediment, a denitrifying betaproteobacterium.</title>
        <authorList>
            <person name="Liao H."/>
            <person name="Tian Y."/>
        </authorList>
    </citation>
    <scope>NUCLEOTIDE SEQUENCE [LARGE SCALE GENOMIC DNA]</scope>
    <source>
        <strain evidence="11 12">M9-3-2</strain>
    </source>
</reference>
<organism evidence="11 12">
    <name type="scientific">Nitrogeniibacter mangrovi</name>
    <dbReference type="NCBI Taxonomy" id="2016596"/>
    <lineage>
        <taxon>Bacteria</taxon>
        <taxon>Pseudomonadati</taxon>
        <taxon>Pseudomonadota</taxon>
        <taxon>Betaproteobacteria</taxon>
        <taxon>Rhodocyclales</taxon>
        <taxon>Zoogloeaceae</taxon>
        <taxon>Nitrogeniibacter</taxon>
    </lineage>
</organism>
<comment type="similarity">
    <text evidence="10">Belongs to the PlsY family.</text>
</comment>
<dbReference type="PANTHER" id="PTHR30309">
    <property type="entry name" value="INNER MEMBRANE PROTEIN YGIH"/>
    <property type="match status" value="1"/>
</dbReference>
<dbReference type="GO" id="GO:0008654">
    <property type="term" value="P:phospholipid biosynthetic process"/>
    <property type="evidence" value="ECO:0007669"/>
    <property type="project" value="UniProtKB-UniRule"/>
</dbReference>
<dbReference type="HAMAP" id="MF_01043">
    <property type="entry name" value="PlsY"/>
    <property type="match status" value="1"/>
</dbReference>
<evidence type="ECO:0000256" key="7">
    <source>
        <dbReference type="ARBA" id="ARBA00023136"/>
    </source>
</evidence>
<dbReference type="GO" id="GO:0043772">
    <property type="term" value="F:acyl-phosphate glycerol-3-phosphate acyltransferase activity"/>
    <property type="evidence" value="ECO:0007669"/>
    <property type="project" value="UniProtKB-UniRule"/>
</dbReference>
<evidence type="ECO:0000256" key="1">
    <source>
        <dbReference type="ARBA" id="ARBA00022475"/>
    </source>
</evidence>
<comment type="subcellular location">
    <subcellularLocation>
        <location evidence="10">Cell membrane</location>
        <topology evidence="10">Multi-pass membrane protein</topology>
    </subcellularLocation>
</comment>
<evidence type="ECO:0000256" key="2">
    <source>
        <dbReference type="ARBA" id="ARBA00022516"/>
    </source>
</evidence>
<dbReference type="Proteomes" id="UP000501991">
    <property type="component" value="Chromosome"/>
</dbReference>
<dbReference type="RefSeq" id="WP_173767092.1">
    <property type="nucleotide sequence ID" value="NZ_CP048836.1"/>
</dbReference>
<comment type="subunit">
    <text evidence="10">Probably interacts with PlsX.</text>
</comment>
<dbReference type="SMART" id="SM01207">
    <property type="entry name" value="G3P_acyltransf"/>
    <property type="match status" value="1"/>
</dbReference>
<keyword evidence="7 10" id="KW-0472">Membrane</keyword>
<evidence type="ECO:0000256" key="9">
    <source>
        <dbReference type="ARBA" id="ARBA00023264"/>
    </source>
</evidence>
<evidence type="ECO:0000256" key="8">
    <source>
        <dbReference type="ARBA" id="ARBA00023209"/>
    </source>
</evidence>
<feature type="transmembrane region" description="Helical" evidence="10">
    <location>
        <begin position="6"/>
        <end position="24"/>
    </location>
</feature>
<evidence type="ECO:0000256" key="6">
    <source>
        <dbReference type="ARBA" id="ARBA00023098"/>
    </source>
</evidence>
<feature type="transmembrane region" description="Helical" evidence="10">
    <location>
        <begin position="80"/>
        <end position="97"/>
    </location>
</feature>
<evidence type="ECO:0000313" key="12">
    <source>
        <dbReference type="Proteomes" id="UP000501991"/>
    </source>
</evidence>
<keyword evidence="11" id="KW-0012">Acyltransferase</keyword>
<proteinExistence type="inferred from homology"/>
<keyword evidence="8 10" id="KW-0594">Phospholipid biosynthesis</keyword>
<dbReference type="NCBIfam" id="TIGR00023">
    <property type="entry name" value="glycerol-3-phosphate 1-O-acyltransferase PlsY"/>
    <property type="match status" value="1"/>
</dbReference>
<keyword evidence="9 10" id="KW-1208">Phospholipid metabolism</keyword>
<sequence>MNTVTLGFVLLAYLIGAVPFAVLVSKGFGLADPRGYGSGNPGATNVLRSGNKLAAVLTLLGDALKGTLAVWIMARWGSDAPVAVASAGLAAFIGHIFPVTLGFKGGKGVATAVGVLLAFSGWLALACVLIWLLTAIVSRYSSLAALLAALAAPLVAQALIGVPAITGACVVMAALLVYRHSANIRRLLARTEPKIGQKKQAG</sequence>
<dbReference type="EMBL" id="CP048836">
    <property type="protein sequence ID" value="QID18945.1"/>
    <property type="molecule type" value="Genomic_DNA"/>
</dbReference>
<evidence type="ECO:0000313" key="11">
    <source>
        <dbReference type="EMBL" id="QID18945.1"/>
    </source>
</evidence>